<dbReference type="Proteomes" id="UP000567885">
    <property type="component" value="Unassembled WGS sequence"/>
</dbReference>
<proteinExistence type="predicted"/>
<feature type="domain" description="Alpha-L-rhamnosidase six-hairpin glycosidase" evidence="1">
    <location>
        <begin position="384"/>
        <end position="504"/>
    </location>
</feature>
<evidence type="ECO:0000313" key="2">
    <source>
        <dbReference type="EMBL" id="KAF5658673.1"/>
    </source>
</evidence>
<evidence type="ECO:0000259" key="1">
    <source>
        <dbReference type="Pfam" id="PF17389"/>
    </source>
</evidence>
<dbReference type="GO" id="GO:0003824">
    <property type="term" value="F:catalytic activity"/>
    <property type="evidence" value="ECO:0007669"/>
    <property type="project" value="UniProtKB-ARBA"/>
</dbReference>
<dbReference type="EMBL" id="JAAGWQ010000232">
    <property type="protein sequence ID" value="KAF5658673.1"/>
    <property type="molecule type" value="Genomic_DNA"/>
</dbReference>
<organism evidence="2 3">
    <name type="scientific">Fusarium heterosporum</name>
    <dbReference type="NCBI Taxonomy" id="42747"/>
    <lineage>
        <taxon>Eukaryota</taxon>
        <taxon>Fungi</taxon>
        <taxon>Dikarya</taxon>
        <taxon>Ascomycota</taxon>
        <taxon>Pezizomycotina</taxon>
        <taxon>Sordariomycetes</taxon>
        <taxon>Hypocreomycetidae</taxon>
        <taxon>Hypocreales</taxon>
        <taxon>Nectriaceae</taxon>
        <taxon>Fusarium</taxon>
        <taxon>Fusarium heterosporum species complex</taxon>
    </lineage>
</organism>
<dbReference type="OrthoDB" id="10036721at2759"/>
<dbReference type="InterPro" id="IPR035396">
    <property type="entry name" value="Bac_rhamnosid6H"/>
</dbReference>
<sequence length="807" mass="88904">MPDASNSSGKPKFISPVRVLRTSGNVEFNKNLSQLHLSNGESGINAELILDYSRCEGGLPVFNITSAVAPKDQSQVAFQVTYSETIEGIDHKNGDGPFFLFANAMDSYRACLHHASTSDDAQSVRSRFIQASQRYQKITLADPATTLVFSKVGFELVRPEAPIKGHFRCSDDKINRIWSDGVRTVDMCTVECGETVPAWDVIDQGTRVYGGHWAPCRQGTRWSNNKVTFQTKVENIGASWAVRMITNGLIFCLDTRNRKLSAHEGLSNQSAIIPAIERGSWQLPASLDLSAWLTIATLAVDGKVTVTIHGHEIATIQDIQVRAMLGDRLVNTGSVAFGGPSGWSALYRELLIQDLSDRTLYQNSFLLKDAMRTLDDFQVGTNNFACTIDGAKRDRACFGGDVFVTGRSIAYCTANYDAWKGTIELLLSHQNNDGYLGNLCPIQAPEHTGQDEPPYYAHYSLTYALLLVVSIKDYWMNTGDRNFVERSFHSLKRQMDFTKTFLNSDGLVEAPPYLSMTWFPMGGPIFGVSTGLNLAYFDALNAMMLMATDKEIKTRYLSEAASLKQSIISALWNHERGTIRPALSLELDGVFQDVNSYAATLGISPEHPHAVDEIYASYDSLPPAFRGLDKWEKFGLASPYASGFTLEALFSRHEGIKARKLLSMVWGTMADLDNPNYSGAHWEGMKTNGSPFNHDVSLCHGWSTWPVHLLPRHLAGVYPLEAGWKKIAVEPVLAGLVEVEYSLEIPQGYLKVCLNVQEARGTGVIKMVVPKGSGVVVKAPKGWSLDTEGVIQGDASEVSLGFSIQLT</sequence>
<dbReference type="PANTHER" id="PTHR34987">
    <property type="entry name" value="C, PUTATIVE (AFU_ORTHOLOGUE AFUA_3G02880)-RELATED"/>
    <property type="match status" value="1"/>
</dbReference>
<protein>
    <submittedName>
        <fullName evidence="2">Alpha-L-rhamnosidase A</fullName>
    </submittedName>
</protein>
<dbReference type="Pfam" id="PF17389">
    <property type="entry name" value="Bac_rhamnosid6H"/>
    <property type="match status" value="1"/>
</dbReference>
<dbReference type="SUPFAM" id="SSF48208">
    <property type="entry name" value="Six-hairpin glycosidases"/>
    <property type="match status" value="1"/>
</dbReference>
<dbReference type="Gene3D" id="2.60.420.10">
    <property type="entry name" value="Maltose phosphorylase, domain 3"/>
    <property type="match status" value="1"/>
</dbReference>
<dbReference type="InterPro" id="IPR012341">
    <property type="entry name" value="6hp_glycosidase-like_sf"/>
</dbReference>
<keyword evidence="3" id="KW-1185">Reference proteome</keyword>
<comment type="caution">
    <text evidence="2">The sequence shown here is derived from an EMBL/GenBank/DDBJ whole genome shotgun (WGS) entry which is preliminary data.</text>
</comment>
<name>A0A8H5SX02_FUSHE</name>
<dbReference type="Gene3D" id="1.50.10.10">
    <property type="match status" value="1"/>
</dbReference>
<dbReference type="GO" id="GO:0005975">
    <property type="term" value="P:carbohydrate metabolic process"/>
    <property type="evidence" value="ECO:0007669"/>
    <property type="project" value="InterPro"/>
</dbReference>
<reference evidence="2 3" key="1">
    <citation type="submission" date="2020-05" db="EMBL/GenBank/DDBJ databases">
        <title>Identification and distribution of gene clusters putatively required for synthesis of sphingolipid metabolism inhibitors in phylogenetically diverse species of the filamentous fungus Fusarium.</title>
        <authorList>
            <person name="Kim H.-S."/>
            <person name="Busman M."/>
            <person name="Brown D.W."/>
            <person name="Divon H."/>
            <person name="Uhlig S."/>
            <person name="Proctor R.H."/>
        </authorList>
    </citation>
    <scope>NUCLEOTIDE SEQUENCE [LARGE SCALE GENOMIC DNA]</scope>
    <source>
        <strain evidence="2 3">NRRL 20693</strain>
    </source>
</reference>
<dbReference type="PANTHER" id="PTHR34987:SF4">
    <property type="entry name" value="ALPHA-L-RHAMNOSIDASE C-TERMINAL DOMAIN-CONTAINING PROTEIN"/>
    <property type="match status" value="1"/>
</dbReference>
<gene>
    <name evidence="2" type="ORF">FHETE_9737</name>
</gene>
<dbReference type="AlphaFoldDB" id="A0A8H5SX02"/>
<accession>A0A8H5SX02</accession>
<dbReference type="InterPro" id="IPR008928">
    <property type="entry name" value="6-hairpin_glycosidase_sf"/>
</dbReference>
<evidence type="ECO:0000313" key="3">
    <source>
        <dbReference type="Proteomes" id="UP000567885"/>
    </source>
</evidence>